<evidence type="ECO:0000313" key="1">
    <source>
        <dbReference type="EMBL" id="KXB06023.1"/>
    </source>
</evidence>
<dbReference type="Proteomes" id="UP000070491">
    <property type="component" value="Unassembled WGS sequence"/>
</dbReference>
<accession>A0A133VHT6</accession>
<sequence>MHEKKCPVPGCDFSTQSFEKQYVIIGLKTHLRMVHTPEEIAKLDISVKQADLTEKKERIKEFVRAEGDGRGVRISEAAKKLGIGKKWLTRLANQIDCVERTRKFLVPKERSK</sequence>
<dbReference type="EMBL" id="LHYG01000018">
    <property type="protein sequence ID" value="KXB06023.1"/>
    <property type="molecule type" value="Genomic_DNA"/>
</dbReference>
<comment type="caution">
    <text evidence="1">The sequence shown here is derived from an EMBL/GenBank/DDBJ whole genome shotgun (WGS) entry which is preliminary data.</text>
</comment>
<name>A0A133VHT6_9EURY</name>
<keyword evidence="2" id="KW-1185">Reference proteome</keyword>
<dbReference type="AlphaFoldDB" id="A0A133VHT6"/>
<organism evidence="1 2">
    <name type="scientific">candidate division MSBL1 archaeon SCGC-AAA382F02</name>
    <dbReference type="NCBI Taxonomy" id="1698282"/>
    <lineage>
        <taxon>Archaea</taxon>
        <taxon>Methanobacteriati</taxon>
        <taxon>Methanobacteriota</taxon>
        <taxon>candidate division MSBL1</taxon>
    </lineage>
</organism>
<evidence type="ECO:0000313" key="2">
    <source>
        <dbReference type="Proteomes" id="UP000070491"/>
    </source>
</evidence>
<proteinExistence type="predicted"/>
<reference evidence="1 2" key="1">
    <citation type="journal article" date="2016" name="Sci. Rep.">
        <title>Metabolic traits of an uncultured archaeal lineage -MSBL1- from brine pools of the Red Sea.</title>
        <authorList>
            <person name="Mwirichia R."/>
            <person name="Alam I."/>
            <person name="Rashid M."/>
            <person name="Vinu M."/>
            <person name="Ba-Alawi W."/>
            <person name="Anthony Kamau A."/>
            <person name="Kamanda Ngugi D."/>
            <person name="Goker M."/>
            <person name="Klenk H.P."/>
            <person name="Bajic V."/>
            <person name="Stingl U."/>
        </authorList>
    </citation>
    <scope>NUCLEOTIDE SEQUENCE [LARGE SCALE GENOMIC DNA]</scope>
    <source>
        <strain evidence="1">SCGC-AAA382F02</strain>
    </source>
</reference>
<gene>
    <name evidence="1" type="ORF">AKJ53_01480</name>
</gene>
<protein>
    <submittedName>
        <fullName evidence="1">Uncharacterized protein</fullName>
    </submittedName>
</protein>